<dbReference type="Gene3D" id="3.40.50.1820">
    <property type="entry name" value="alpha/beta hydrolase"/>
    <property type="match status" value="1"/>
</dbReference>
<dbReference type="InterPro" id="IPR001031">
    <property type="entry name" value="Thioesterase"/>
</dbReference>
<dbReference type="AlphaFoldDB" id="A0AAI9XAF4"/>
<dbReference type="Pfam" id="PF00975">
    <property type="entry name" value="Thioesterase"/>
    <property type="match status" value="1"/>
</dbReference>
<dbReference type="InterPro" id="IPR029058">
    <property type="entry name" value="AB_hydrolase_fold"/>
</dbReference>
<dbReference type="GO" id="GO:0072330">
    <property type="term" value="P:monocarboxylic acid biosynthetic process"/>
    <property type="evidence" value="ECO:0007669"/>
    <property type="project" value="UniProtKB-ARBA"/>
</dbReference>
<evidence type="ECO:0000313" key="3">
    <source>
        <dbReference type="Proteomes" id="UP001227192"/>
    </source>
</evidence>
<sequence>MDTIFQVQGSPKSRLAPLFLIHAISGLAMPYNSLGSLDTRGRTVYGISSPLYGPRRYRLPSSIDDVARQYIRLVRSKQATGPYVLGGWSFGGLVALKMAELLAAQGETILHVIMIDTPNPISRPPWGSEGQEGLAALTYNAIAQQAGQPILNARQPTPPEKGEGGGADADDESAVMWQNMYKHIYNVLVLVERAADGEFVGALKEVNVSFVKCSVLEVPPSGLITESSRKFYFDRYEDEYMGWQPELFAGWEGYNLAAEHNSVFEPAHVDDLTDHGPTFSLFSLSLSLSLSQLLVCLWG</sequence>
<feature type="domain" description="Thioesterase" evidence="1">
    <location>
        <begin position="17"/>
        <end position="126"/>
    </location>
</feature>
<comment type="caution">
    <text evidence="2">The sequence shown here is derived from an EMBL/GenBank/DDBJ whole genome shotgun (WGS) entry which is preliminary data.</text>
</comment>
<name>A0AAI9XAF4_PENTH</name>
<keyword evidence="3" id="KW-1185">Reference proteome</keyword>
<dbReference type="EMBL" id="LACB01000093">
    <property type="protein sequence ID" value="KAJ9489133.1"/>
    <property type="molecule type" value="Genomic_DNA"/>
</dbReference>
<gene>
    <name evidence="2" type="ORF">VN97_g4148</name>
</gene>
<organism evidence="2 3">
    <name type="scientific">Penicillium thymicola</name>
    <dbReference type="NCBI Taxonomy" id="293382"/>
    <lineage>
        <taxon>Eukaryota</taxon>
        <taxon>Fungi</taxon>
        <taxon>Dikarya</taxon>
        <taxon>Ascomycota</taxon>
        <taxon>Pezizomycotina</taxon>
        <taxon>Eurotiomycetes</taxon>
        <taxon>Eurotiomycetidae</taxon>
        <taxon>Eurotiales</taxon>
        <taxon>Aspergillaceae</taxon>
        <taxon>Penicillium</taxon>
    </lineage>
</organism>
<reference evidence="2" key="1">
    <citation type="submission" date="2015-06" db="EMBL/GenBank/DDBJ databases">
        <authorList>
            <person name="Nguyen H."/>
        </authorList>
    </citation>
    <scope>NUCLEOTIDE SEQUENCE</scope>
    <source>
        <strain evidence="2">DAOM 180753</strain>
    </source>
</reference>
<evidence type="ECO:0000313" key="2">
    <source>
        <dbReference type="EMBL" id="KAJ9489133.1"/>
    </source>
</evidence>
<evidence type="ECO:0000259" key="1">
    <source>
        <dbReference type="Pfam" id="PF00975"/>
    </source>
</evidence>
<protein>
    <recommendedName>
        <fullName evidence="1">Thioesterase domain-containing protein</fullName>
    </recommendedName>
</protein>
<dbReference type="Proteomes" id="UP001227192">
    <property type="component" value="Unassembled WGS sequence"/>
</dbReference>
<reference evidence="2" key="2">
    <citation type="journal article" date="2016" name="Fungal Biol.">
        <title>Ochratoxin A production by Penicillium thymicola.</title>
        <authorList>
            <person name="Nguyen H.D.T."/>
            <person name="McMullin D.R."/>
            <person name="Ponomareva E."/>
            <person name="Riley R."/>
            <person name="Pomraning K.R."/>
            <person name="Baker S.E."/>
            <person name="Seifert K.A."/>
        </authorList>
    </citation>
    <scope>NUCLEOTIDE SEQUENCE</scope>
    <source>
        <strain evidence="2">DAOM 180753</strain>
    </source>
</reference>
<dbReference type="GO" id="GO:0017000">
    <property type="term" value="P:antibiotic biosynthetic process"/>
    <property type="evidence" value="ECO:0007669"/>
    <property type="project" value="UniProtKB-ARBA"/>
</dbReference>
<dbReference type="SUPFAM" id="SSF53474">
    <property type="entry name" value="alpha/beta-Hydrolases"/>
    <property type="match status" value="1"/>
</dbReference>
<accession>A0AAI9XAF4</accession>
<proteinExistence type="predicted"/>